<feature type="region of interest" description="Disordered" evidence="1">
    <location>
        <begin position="21"/>
        <end position="41"/>
    </location>
</feature>
<feature type="non-terminal residue" evidence="2">
    <location>
        <position position="1"/>
    </location>
</feature>
<feature type="non-terminal residue" evidence="2">
    <location>
        <position position="236"/>
    </location>
</feature>
<proteinExistence type="predicted"/>
<evidence type="ECO:0000256" key="1">
    <source>
        <dbReference type="SAM" id="MobiDB-lite"/>
    </source>
</evidence>
<feature type="region of interest" description="Disordered" evidence="1">
    <location>
        <begin position="80"/>
        <end position="138"/>
    </location>
</feature>
<organism evidence="2 3">
    <name type="scientific">Mytilus galloprovincialis</name>
    <name type="common">Mediterranean mussel</name>
    <dbReference type="NCBI Taxonomy" id="29158"/>
    <lineage>
        <taxon>Eukaryota</taxon>
        <taxon>Metazoa</taxon>
        <taxon>Spiralia</taxon>
        <taxon>Lophotrochozoa</taxon>
        <taxon>Mollusca</taxon>
        <taxon>Bivalvia</taxon>
        <taxon>Autobranchia</taxon>
        <taxon>Pteriomorphia</taxon>
        <taxon>Mytilida</taxon>
        <taxon>Mytiloidea</taxon>
        <taxon>Mytilidae</taxon>
        <taxon>Mytilinae</taxon>
        <taxon>Mytilus</taxon>
    </lineage>
</organism>
<protein>
    <submittedName>
        <fullName evidence="2">Uncharacterized protein</fullName>
    </submittedName>
</protein>
<feature type="compositionally biased region" description="Basic residues" evidence="1">
    <location>
        <begin position="30"/>
        <end position="41"/>
    </location>
</feature>
<evidence type="ECO:0000313" key="3">
    <source>
        <dbReference type="Proteomes" id="UP000266721"/>
    </source>
</evidence>
<evidence type="ECO:0000313" key="2">
    <source>
        <dbReference type="EMBL" id="OPL21716.1"/>
    </source>
</evidence>
<feature type="compositionally biased region" description="Polar residues" evidence="1">
    <location>
        <begin position="118"/>
        <end position="133"/>
    </location>
</feature>
<accession>A0A3L5TRC7</accession>
<dbReference type="EMBL" id="KV589139">
    <property type="protein sequence ID" value="OPL21716.1"/>
    <property type="molecule type" value="Genomic_DNA"/>
</dbReference>
<sequence length="236" mass="26946">LYHCKMGNLLLCASRRKIESTTYKDSKTSTKSKKKKKKTSNRIKITKTKNKLKPVASDNKLFAPRDMQSQEQQTANQIDDNFGLTPLTPREIDVNRFQTSKSRQNSLSIENENEKVQKVTNTAQQPQHSPGNNKRQKHATFGTFNEQDSQVTELSTATNVIQNVHHTHFNIQIHSPTTDAIVIGNDSTVNITKKEGTRQLFVDHFVIANTDTKYIRKSMDESSLPRQHKYYSEVIA</sequence>
<dbReference type="AlphaFoldDB" id="A0A3L5TRC7"/>
<keyword evidence="3" id="KW-1185">Reference proteome</keyword>
<reference evidence="2 3" key="1">
    <citation type="journal article" date="2016" name="PLoS ONE">
        <title>A First Insight into the Genome of the Filter-Feeder Mussel Mytilus galloprovincialis.</title>
        <authorList>
            <person name="Murgarella M."/>
            <person name="Puiu D."/>
            <person name="Novoa B."/>
            <person name="Figueras A."/>
            <person name="Posada D."/>
            <person name="Canchaya C."/>
        </authorList>
    </citation>
    <scope>NUCLEOTIDE SEQUENCE [LARGE SCALE GENOMIC DNA]</scope>
    <source>
        <tissue evidence="2">Muscle</tissue>
    </source>
</reference>
<feature type="compositionally biased region" description="Polar residues" evidence="1">
    <location>
        <begin position="96"/>
        <end position="110"/>
    </location>
</feature>
<name>A0A3L5TRC7_MYTGA</name>
<comment type="caution">
    <text evidence="2">The sequence shown here is derived from an EMBL/GenBank/DDBJ whole genome shotgun (WGS) entry which is preliminary data.</text>
</comment>
<gene>
    <name evidence="2" type="ORF">AM593_02438</name>
</gene>
<dbReference type="Proteomes" id="UP000266721">
    <property type="component" value="Unassembled WGS sequence"/>
</dbReference>